<feature type="coiled-coil region" evidence="1">
    <location>
        <begin position="820"/>
        <end position="847"/>
    </location>
</feature>
<dbReference type="EMBL" id="VVUY01000004">
    <property type="protein sequence ID" value="KAA2562532.1"/>
    <property type="molecule type" value="Genomic_DNA"/>
</dbReference>
<keyword evidence="3" id="KW-1133">Transmembrane helix</keyword>
<evidence type="ECO:0000259" key="4">
    <source>
        <dbReference type="Pfam" id="PF05170"/>
    </source>
</evidence>
<keyword evidence="1" id="KW-0175">Coiled coil</keyword>
<proteinExistence type="predicted"/>
<comment type="caution">
    <text evidence="5">The sequence shown here is derived from an EMBL/GenBank/DDBJ whole genome shotgun (WGS) entry which is preliminary data.</text>
</comment>
<name>A0A9P3ZK46_9BACT</name>
<feature type="region of interest" description="Disordered" evidence="2">
    <location>
        <begin position="533"/>
        <end position="552"/>
    </location>
</feature>
<feature type="transmembrane region" description="Helical" evidence="3">
    <location>
        <begin position="7"/>
        <end position="26"/>
    </location>
</feature>
<reference evidence="5 6" key="1">
    <citation type="journal article" date="2019" name="Nat. Med.">
        <title>A library of human gut bacterial isolates paired with longitudinal multiomics data enables mechanistic microbiome research.</title>
        <authorList>
            <person name="Poyet M."/>
            <person name="Groussin M."/>
            <person name="Gibbons S.M."/>
            <person name="Avila-Pacheco J."/>
            <person name="Jiang X."/>
            <person name="Kearney S.M."/>
            <person name="Perrotta A.R."/>
            <person name="Berdy B."/>
            <person name="Zhao S."/>
            <person name="Lieberman T.D."/>
            <person name="Swanson P.K."/>
            <person name="Smith M."/>
            <person name="Roesemann S."/>
            <person name="Alexander J.E."/>
            <person name="Rich S.A."/>
            <person name="Livny J."/>
            <person name="Vlamakis H."/>
            <person name="Clish C."/>
            <person name="Bullock K."/>
            <person name="Deik A."/>
            <person name="Scott J."/>
            <person name="Pierce K.A."/>
            <person name="Xavier R.J."/>
            <person name="Alm E.J."/>
        </authorList>
    </citation>
    <scope>NUCLEOTIDE SEQUENCE [LARGE SCALE GENOMIC DNA]</scope>
    <source>
        <strain evidence="5 6">BIOML-A204</strain>
    </source>
</reference>
<evidence type="ECO:0000256" key="1">
    <source>
        <dbReference type="SAM" id="Coils"/>
    </source>
</evidence>
<keyword evidence="3" id="KW-0472">Membrane</keyword>
<accession>A0A9P3ZK46</accession>
<dbReference type="Pfam" id="PF05170">
    <property type="entry name" value="AsmA"/>
    <property type="match status" value="1"/>
</dbReference>
<dbReference type="InterPro" id="IPR052894">
    <property type="entry name" value="AsmA-related"/>
</dbReference>
<dbReference type="Proteomes" id="UP000323119">
    <property type="component" value="Unassembled WGS sequence"/>
</dbReference>
<feature type="domain" description="AsmA" evidence="4">
    <location>
        <begin position="7"/>
        <end position="178"/>
    </location>
</feature>
<gene>
    <name evidence="5" type="ORF">F2S36_06125</name>
</gene>
<organism evidence="5 6">
    <name type="scientific">Alistipes onderdonkii</name>
    <dbReference type="NCBI Taxonomy" id="328813"/>
    <lineage>
        <taxon>Bacteria</taxon>
        <taxon>Pseudomonadati</taxon>
        <taxon>Bacteroidota</taxon>
        <taxon>Bacteroidia</taxon>
        <taxon>Bacteroidales</taxon>
        <taxon>Rikenellaceae</taxon>
        <taxon>Alistipes</taxon>
    </lineage>
</organism>
<dbReference type="InterPro" id="IPR007844">
    <property type="entry name" value="AsmA"/>
</dbReference>
<dbReference type="GO" id="GO:0090313">
    <property type="term" value="P:regulation of protein targeting to membrane"/>
    <property type="evidence" value="ECO:0007669"/>
    <property type="project" value="TreeGrafter"/>
</dbReference>
<dbReference type="RefSeq" id="WP_055202430.1">
    <property type="nucleotide sequence ID" value="NZ_JANFZS010000004.1"/>
</dbReference>
<evidence type="ECO:0000313" key="5">
    <source>
        <dbReference type="EMBL" id="KAA2562532.1"/>
    </source>
</evidence>
<keyword evidence="3" id="KW-0812">Transmembrane</keyword>
<sequence>MKKIVKIVAIVVAVVLVAAFVAPMLLRGKIAQIVKREANEMLDARVDFEKLDISLLRHFPRASLDLKGLTVVGAGPFEGDTIVAANRISVVVNPMSLFGDDGFEVTKVILAEPALHAHKLADGKVNWDIVKASGEEPAAGEVSSEEGSSSFSLSIRDFRISDATIRYEDDSTGMRFSTAPLSLRLRGDMSADQTDLDQTDLDLRLTAGAVRLVSGGIPLLSDAEAELDAVIAADLKNNRFTFSRNRLRLNAIELTLDGWAEMKDDAVAMDITAGCDKVQFKDVLSLVPAFYTRDFRNLSASGELSMALWARGEMRGAALPAFELKTEVRNGIFQYSSLPKAVDGINIAVRIANPGGVMDKTEVDLSEFTLRMAGNTLSASLYATNLVSDPVFRAAADGRVDLGAVKEVYPLGEDVALSGLISADVKVSGRMSDVEKARYGQIGASGTFVVEKLGLSMPGLPAVHIRRAAATITPASMTLGEFGVTVGKSDLAANGQLTGYIGYLLRGDKLSGRLYVKSDLLDLNEIMNAMPADEETAGGEAAAQTPAESPAPAQALEVPRNLDLSLKTELQKVLFQKMTIGGITGEMRMADGTLSLSRLRMQLFGGTATASGSYSTASDPQRPALQLSLGLSGASFSKTFDELEMVQKLVPVFAKTGGDYSLSLDMSATLDAQMSPDLQSVNATGEIKSANIRIQNIEAFDALAKALNNDNLRKIEAKDVAIRFAIRDGRIATEPFDLKMGDIRINMSGSTGLDQTIDYTARVALPAGSTGGILQSVNVGIGGTFTSPKITLGVKEAAEQAVKNVVDQQIQKLTGSESLGEEIRKQADNLRAEAAKAGEKLVEAAQAQRTKLIDGAKEKGALAKLAAEKAGDKLVEEARKQADKLAAEADKQIEKLTAKQE</sequence>
<evidence type="ECO:0000313" key="6">
    <source>
        <dbReference type="Proteomes" id="UP000323119"/>
    </source>
</evidence>
<evidence type="ECO:0000256" key="3">
    <source>
        <dbReference type="SAM" id="Phobius"/>
    </source>
</evidence>
<dbReference type="GO" id="GO:0005886">
    <property type="term" value="C:plasma membrane"/>
    <property type="evidence" value="ECO:0007669"/>
    <property type="project" value="TreeGrafter"/>
</dbReference>
<dbReference type="AlphaFoldDB" id="A0A9P3ZK46"/>
<dbReference type="PANTHER" id="PTHR30441">
    <property type="entry name" value="DUF748 DOMAIN-CONTAINING PROTEIN"/>
    <property type="match status" value="1"/>
</dbReference>
<protein>
    <submittedName>
        <fullName evidence="5">AsmA family protein</fullName>
    </submittedName>
</protein>
<evidence type="ECO:0000256" key="2">
    <source>
        <dbReference type="SAM" id="MobiDB-lite"/>
    </source>
</evidence>
<feature type="compositionally biased region" description="Low complexity" evidence="2">
    <location>
        <begin position="538"/>
        <end position="548"/>
    </location>
</feature>
<dbReference type="PANTHER" id="PTHR30441:SF8">
    <property type="entry name" value="DUF748 DOMAIN-CONTAINING PROTEIN"/>
    <property type="match status" value="1"/>
</dbReference>